<name>A0A2U8DYX7_9CLOT</name>
<proteinExistence type="inferred from homology"/>
<dbReference type="GO" id="GO:0004798">
    <property type="term" value="F:dTMP kinase activity"/>
    <property type="evidence" value="ECO:0007669"/>
    <property type="project" value="TreeGrafter"/>
</dbReference>
<dbReference type="GO" id="GO:0005524">
    <property type="term" value="F:ATP binding"/>
    <property type="evidence" value="ECO:0007669"/>
    <property type="project" value="UniProtKB-KW"/>
</dbReference>
<dbReference type="Gene3D" id="3.40.50.300">
    <property type="entry name" value="P-loop containing nucleotide triphosphate hydrolases"/>
    <property type="match status" value="1"/>
</dbReference>
<dbReference type="InterPro" id="IPR039430">
    <property type="entry name" value="Thymidylate_kin-like_dom"/>
</dbReference>
<dbReference type="InterPro" id="IPR027417">
    <property type="entry name" value="P-loop_NTPase"/>
</dbReference>
<dbReference type="RefSeq" id="WP_032079322.1">
    <property type="nucleotide sequence ID" value="NZ_CP020953.1"/>
</dbReference>
<organism evidence="6 7">
    <name type="scientific">Clostridium drakei</name>
    <dbReference type="NCBI Taxonomy" id="332101"/>
    <lineage>
        <taxon>Bacteria</taxon>
        <taxon>Bacillati</taxon>
        <taxon>Bacillota</taxon>
        <taxon>Clostridia</taxon>
        <taxon>Eubacteriales</taxon>
        <taxon>Clostridiaceae</taxon>
        <taxon>Clostridium</taxon>
    </lineage>
</organism>
<dbReference type="GO" id="GO:0006235">
    <property type="term" value="P:dTTP biosynthetic process"/>
    <property type="evidence" value="ECO:0007669"/>
    <property type="project" value="TreeGrafter"/>
</dbReference>
<dbReference type="Pfam" id="PF02223">
    <property type="entry name" value="Thymidylate_kin"/>
    <property type="match status" value="1"/>
</dbReference>
<dbReference type="GO" id="GO:0006227">
    <property type="term" value="P:dUDP biosynthetic process"/>
    <property type="evidence" value="ECO:0007669"/>
    <property type="project" value="TreeGrafter"/>
</dbReference>
<dbReference type="EMBL" id="CP020953">
    <property type="protein sequence ID" value="AWI07544.1"/>
    <property type="molecule type" value="Genomic_DNA"/>
</dbReference>
<accession>A0A2U8DYX7</accession>
<sequence>MNRGTVIVVEGCDGSGKATQTQILYEKLLSENYKVKKIEYPNYKSDSSALVKMYLNGDFGSNPEDVNPYVSSTFYAVDRFASYKTEWKDFYESGGIILADRYTTANMIHQASKIKNVQEKDKFLDWLWDFEFRIFGLPVPDCVMFLDMPPEYSRKLMKERANKITGDKHKDIHEKDYEYLEHSYNNSCEIAEKYKWNRVECVKEGNIKSIELISEEVFNIVKKQLVNCTYNNITKSFELNI</sequence>
<keyword evidence="6" id="KW-0808">Transferase</keyword>
<keyword evidence="3" id="KW-0547">Nucleotide-binding</keyword>
<dbReference type="GO" id="GO:0005829">
    <property type="term" value="C:cytosol"/>
    <property type="evidence" value="ECO:0007669"/>
    <property type="project" value="TreeGrafter"/>
</dbReference>
<dbReference type="FunFam" id="3.40.50.300:FF:002288">
    <property type="entry name" value="Probable thymidylate kinase"/>
    <property type="match status" value="1"/>
</dbReference>
<evidence type="ECO:0000259" key="5">
    <source>
        <dbReference type="Pfam" id="PF02223"/>
    </source>
</evidence>
<dbReference type="PANTHER" id="PTHR10344">
    <property type="entry name" value="THYMIDYLATE KINASE"/>
    <property type="match status" value="1"/>
</dbReference>
<dbReference type="GO" id="GO:0006233">
    <property type="term" value="P:dTDP biosynthetic process"/>
    <property type="evidence" value="ECO:0007669"/>
    <property type="project" value="TreeGrafter"/>
</dbReference>
<gene>
    <name evidence="6" type="ORF">B9W14_24925</name>
</gene>
<reference evidence="7" key="1">
    <citation type="submission" date="2017-04" db="EMBL/GenBank/DDBJ databases">
        <authorList>
            <person name="Song Y."/>
            <person name="Cho B.-K."/>
        </authorList>
    </citation>
    <scope>NUCLEOTIDE SEQUENCE [LARGE SCALE GENOMIC DNA]</scope>
    <source>
        <strain evidence="7">SL1</strain>
    </source>
</reference>
<evidence type="ECO:0000256" key="2">
    <source>
        <dbReference type="ARBA" id="ARBA00017144"/>
    </source>
</evidence>
<evidence type="ECO:0000256" key="3">
    <source>
        <dbReference type="ARBA" id="ARBA00022741"/>
    </source>
</evidence>
<comment type="similarity">
    <text evidence="1">Belongs to the thymidylate kinase family.</text>
</comment>
<dbReference type="Proteomes" id="UP000244910">
    <property type="component" value="Chromosome"/>
</dbReference>
<keyword evidence="7" id="KW-1185">Reference proteome</keyword>
<keyword evidence="4" id="KW-0067">ATP-binding</keyword>
<evidence type="ECO:0000256" key="4">
    <source>
        <dbReference type="ARBA" id="ARBA00022840"/>
    </source>
</evidence>
<dbReference type="KEGG" id="cdrk:B9W14_24925"/>
<dbReference type="OrthoDB" id="9774907at2"/>
<dbReference type="SUPFAM" id="SSF52540">
    <property type="entry name" value="P-loop containing nucleoside triphosphate hydrolases"/>
    <property type="match status" value="1"/>
</dbReference>
<keyword evidence="6" id="KW-0418">Kinase</keyword>
<protein>
    <recommendedName>
        <fullName evidence="2">Thymidylate kinase</fullName>
    </recommendedName>
</protein>
<evidence type="ECO:0000313" key="6">
    <source>
        <dbReference type="EMBL" id="AWI07544.1"/>
    </source>
</evidence>
<evidence type="ECO:0000256" key="1">
    <source>
        <dbReference type="ARBA" id="ARBA00009776"/>
    </source>
</evidence>
<feature type="domain" description="Thymidylate kinase-like" evidence="5">
    <location>
        <begin position="9"/>
        <end position="191"/>
    </location>
</feature>
<evidence type="ECO:0000313" key="7">
    <source>
        <dbReference type="Proteomes" id="UP000244910"/>
    </source>
</evidence>
<dbReference type="PANTHER" id="PTHR10344:SF4">
    <property type="entry name" value="UMP-CMP KINASE 2, MITOCHONDRIAL"/>
    <property type="match status" value="1"/>
</dbReference>
<dbReference type="AlphaFoldDB" id="A0A2U8DYX7"/>